<keyword evidence="7 13" id="KW-1133">Transmembrane helix</keyword>
<dbReference type="GO" id="GO:0005178">
    <property type="term" value="F:integrin binding"/>
    <property type="evidence" value="ECO:0007669"/>
    <property type="project" value="TreeGrafter"/>
</dbReference>
<keyword evidence="18" id="KW-1185">Reference proteome</keyword>
<dbReference type="InterPro" id="IPR013649">
    <property type="entry name" value="Integrin_alpha_Ig-like_1"/>
</dbReference>
<evidence type="ECO:0000256" key="13">
    <source>
        <dbReference type="RuleBase" id="RU003762"/>
    </source>
</evidence>
<dbReference type="AlphaFoldDB" id="T1KCK8"/>
<evidence type="ECO:0000256" key="12">
    <source>
        <dbReference type="PROSITE-ProRule" id="PRU00803"/>
    </source>
</evidence>
<proteinExistence type="inferred from homology"/>
<evidence type="ECO:0000259" key="15">
    <source>
        <dbReference type="Pfam" id="PF20805"/>
    </source>
</evidence>
<dbReference type="InterPro" id="IPR032695">
    <property type="entry name" value="Integrin_dom_sf"/>
</dbReference>
<dbReference type="InterPro" id="IPR048286">
    <property type="entry name" value="Integrin_alpha_Ig-like_3"/>
</dbReference>
<evidence type="ECO:0000256" key="6">
    <source>
        <dbReference type="ARBA" id="ARBA00022889"/>
    </source>
</evidence>
<dbReference type="Pfam" id="PF20806">
    <property type="entry name" value="Integrin_A_Ig_3"/>
    <property type="match status" value="1"/>
</dbReference>
<dbReference type="PANTHER" id="PTHR23220">
    <property type="entry name" value="INTEGRIN ALPHA"/>
    <property type="match status" value="1"/>
</dbReference>
<dbReference type="GO" id="GO:0048513">
    <property type="term" value="P:animal organ development"/>
    <property type="evidence" value="ECO:0007669"/>
    <property type="project" value="UniProtKB-ARBA"/>
</dbReference>
<dbReference type="InterPro" id="IPR018184">
    <property type="entry name" value="Integrin_alpha_C_CS"/>
</dbReference>
<dbReference type="Pfam" id="PF08441">
    <property type="entry name" value="Integrin_A_Ig_1"/>
    <property type="match status" value="1"/>
</dbReference>
<evidence type="ECO:0000256" key="9">
    <source>
        <dbReference type="ARBA" id="ARBA00023136"/>
    </source>
</evidence>
<dbReference type="GO" id="GO:0007160">
    <property type="term" value="P:cell-matrix adhesion"/>
    <property type="evidence" value="ECO:0007669"/>
    <property type="project" value="TreeGrafter"/>
</dbReference>
<organism evidence="17 18">
    <name type="scientific">Tetranychus urticae</name>
    <name type="common">Two-spotted spider mite</name>
    <dbReference type="NCBI Taxonomy" id="32264"/>
    <lineage>
        <taxon>Eukaryota</taxon>
        <taxon>Metazoa</taxon>
        <taxon>Ecdysozoa</taxon>
        <taxon>Arthropoda</taxon>
        <taxon>Chelicerata</taxon>
        <taxon>Arachnida</taxon>
        <taxon>Acari</taxon>
        <taxon>Acariformes</taxon>
        <taxon>Trombidiformes</taxon>
        <taxon>Prostigmata</taxon>
        <taxon>Eleutherengona</taxon>
        <taxon>Raphignathae</taxon>
        <taxon>Tetranychoidea</taxon>
        <taxon>Tetranychidae</taxon>
        <taxon>Tetranychus</taxon>
    </lineage>
</organism>
<evidence type="ECO:0000256" key="4">
    <source>
        <dbReference type="ARBA" id="ARBA00022729"/>
    </source>
</evidence>
<sequence>MFHDAWFSLPLYYLLLVNQLISSFNLDTRQPNIKIGPKGSYFGYSVAEHLIDFDSPVLLVGAPRAQTDQPGTNRSGYLFQCKTSNFIDDCTPLSVDYDRSNPLPPREKEFKNDQWLGVVVKSAGPGGQVMTCAHRYVEQGKDYHWSRGICYSLTHYLDYHRAWEPCDNRPVKKAHEEYGFCQAGTSIDISSSNDLLIGAPGPYTWRGTVFINAIRFALRDDKTWYMGRVQEKESPVDKYSYLGMSVTSGKFFGDKMSFVGGAPRSNGTGQVVFFSKEKGSFLSVDLILSGEQFASSFGYTLLTMDLQNDNKPDLIVGAPFYYDGSRSEGAVYLYYNTGKGIDSKYDVRLLGKQDSRFGWALADLGDINKDGFNDLVVGAPYDEGGGAIYIYLGSPNGIKTNAIQVIKGEDIKGFGQTGRPIRTFGYSLSGSFDMDKNGYPDLLVGAYESDAAILLRARPILNIATRVDNITQIDANREDCREDPSSKLPCFVIEPCFQLLNSPKGKSVLQLRYVIEAESFLEKKPIVPRVKFNSSAESDNPHIVNTTIPILSDRVGRWNCHRELVYIKDKSDIHRSIQFQLTYSLEQEEPKQPPGMWSNLPDIDRYPILNQEEARKVFHASFLKECRNTEQCQSNLNVIAKLQHPMDTPYTQDRILYLGSTDVNLELTVRNTMEPAYDANLYIYHPFITYIGKDQTEGEQIDCKPFNISLLVCSLGNPFKRGEVKLNLKFDPKDITESQNDVDIRVFVNTSSVDLNQAKNDISTKLLVIRRADLEIKGSSDPAGVWFGGEVVGEVAMKTSDDIGSRIEHSYTIISNGPYHPKELTVEIDWPYSLSSDKEEGKWLLYLMNTIVVQGKGQCVPTLGTVNPLKIWDSESVSIKSDSFVKSRPKRQTIVPAKRIMEDGKSQNVVVLDCQKKTARCYKFLCYLQDLRPGVPSVIVFIGRLWNSTFVEDYASGVNQVHIYSRARLAIGPSIRQNRTNDDSTFAITKAYPDLPLLPPPRVPLWIIIMSILLGILLLILLIIVLWRCGFFIRRKPGYLAAPVEDKDFDDYN</sequence>
<evidence type="ECO:0000256" key="2">
    <source>
        <dbReference type="ARBA" id="ARBA00008054"/>
    </source>
</evidence>
<feature type="repeat" description="FG-GAP" evidence="12">
    <location>
        <begin position="169"/>
        <end position="221"/>
    </location>
</feature>
<dbReference type="STRING" id="32264.T1KCK8"/>
<feature type="repeat" description="FG-GAP" evidence="12">
    <location>
        <begin position="283"/>
        <end position="343"/>
    </location>
</feature>
<feature type="transmembrane region" description="Helical" evidence="13">
    <location>
        <begin position="1005"/>
        <end position="1027"/>
    </location>
</feature>
<dbReference type="GO" id="GO:0009897">
    <property type="term" value="C:external side of plasma membrane"/>
    <property type="evidence" value="ECO:0007669"/>
    <property type="project" value="TreeGrafter"/>
</dbReference>
<dbReference type="InterPro" id="IPR013519">
    <property type="entry name" value="Int_alpha_beta-p"/>
</dbReference>
<reference evidence="18" key="1">
    <citation type="submission" date="2011-08" db="EMBL/GenBank/DDBJ databases">
        <authorList>
            <person name="Rombauts S."/>
        </authorList>
    </citation>
    <scope>NUCLEOTIDE SEQUENCE</scope>
    <source>
        <strain evidence="18">London</strain>
    </source>
</reference>
<protein>
    <submittedName>
        <fullName evidence="17">Uncharacterized protein</fullName>
    </submittedName>
</protein>
<evidence type="ECO:0000256" key="1">
    <source>
        <dbReference type="ARBA" id="ARBA00004479"/>
    </source>
</evidence>
<comment type="similarity">
    <text evidence="2 13">Belongs to the integrin alpha chain family.</text>
</comment>
<dbReference type="PRINTS" id="PR01185">
    <property type="entry name" value="INTEGRINA"/>
</dbReference>
<dbReference type="SUPFAM" id="SSF69318">
    <property type="entry name" value="Integrin alpha N-terminal domain"/>
    <property type="match status" value="1"/>
</dbReference>
<evidence type="ECO:0000256" key="11">
    <source>
        <dbReference type="ARBA" id="ARBA00023180"/>
    </source>
</evidence>
<dbReference type="Gene3D" id="2.60.40.1460">
    <property type="entry name" value="Integrin domains. Chain A, domain 2"/>
    <property type="match status" value="1"/>
</dbReference>
<dbReference type="Pfam" id="PF20805">
    <property type="entry name" value="Integrin_A_Ig_2"/>
    <property type="match status" value="1"/>
</dbReference>
<dbReference type="PROSITE" id="PS51470">
    <property type="entry name" value="FG_GAP"/>
    <property type="match status" value="5"/>
</dbReference>
<dbReference type="GO" id="GO:0007229">
    <property type="term" value="P:integrin-mediated signaling pathway"/>
    <property type="evidence" value="ECO:0007669"/>
    <property type="project" value="UniProtKB-KW"/>
</dbReference>
<evidence type="ECO:0000259" key="14">
    <source>
        <dbReference type="Pfam" id="PF08441"/>
    </source>
</evidence>
<feature type="domain" description="Integrin alpha first immunoglubulin-like" evidence="14">
    <location>
        <begin position="457"/>
        <end position="624"/>
    </location>
</feature>
<dbReference type="Gene3D" id="2.60.40.1530">
    <property type="entry name" value="ntegrin, alpha v. Chain A, domain 4"/>
    <property type="match status" value="1"/>
</dbReference>
<feature type="domain" description="Integrin alpha second immunoglobulin-like" evidence="15">
    <location>
        <begin position="626"/>
        <end position="765"/>
    </location>
</feature>
<name>T1KCK8_TETUR</name>
<dbReference type="Gene3D" id="1.20.5.930">
    <property type="entry name" value="Bicelle-embedded integrin alpha(iib) transmembrane segment"/>
    <property type="match status" value="1"/>
</dbReference>
<feature type="repeat" description="FG-GAP" evidence="12">
    <location>
        <begin position="344"/>
        <end position="400"/>
    </location>
</feature>
<dbReference type="EnsemblMetazoa" id="tetur08g07970.1">
    <property type="protein sequence ID" value="tetur08g07970.1"/>
    <property type="gene ID" value="tetur08g07970"/>
</dbReference>
<evidence type="ECO:0000259" key="16">
    <source>
        <dbReference type="Pfam" id="PF20806"/>
    </source>
</evidence>
<evidence type="ECO:0000256" key="8">
    <source>
        <dbReference type="ARBA" id="ARBA00023037"/>
    </source>
</evidence>
<dbReference type="InterPro" id="IPR013517">
    <property type="entry name" value="FG-GAP"/>
</dbReference>
<gene>
    <name evidence="17" type="primary">107362352</name>
</gene>
<accession>T1KCK8</accession>
<keyword evidence="8 13" id="KW-0401">Integrin</keyword>
<keyword evidence="3 13" id="KW-0812">Transmembrane</keyword>
<dbReference type="SUPFAM" id="SSF69179">
    <property type="entry name" value="Integrin domains"/>
    <property type="match status" value="3"/>
</dbReference>
<dbReference type="GO" id="GO:0007157">
    <property type="term" value="P:heterophilic cell-cell adhesion via plasma membrane cell adhesion molecules"/>
    <property type="evidence" value="ECO:0007669"/>
    <property type="project" value="UniProtKB-ARBA"/>
</dbReference>
<dbReference type="Proteomes" id="UP000015104">
    <property type="component" value="Unassembled WGS sequence"/>
</dbReference>
<dbReference type="PROSITE" id="PS00242">
    <property type="entry name" value="INTEGRIN_ALPHA"/>
    <property type="match status" value="1"/>
</dbReference>
<dbReference type="InterPro" id="IPR048285">
    <property type="entry name" value="Integrin_alpha_Ig-like_2"/>
</dbReference>
<dbReference type="GO" id="GO:0008305">
    <property type="term" value="C:integrin complex"/>
    <property type="evidence" value="ECO:0007669"/>
    <property type="project" value="InterPro"/>
</dbReference>
<feature type="repeat" description="FG-GAP" evidence="12">
    <location>
        <begin position="28"/>
        <end position="90"/>
    </location>
</feature>
<feature type="chain" id="PRO_5001426457" evidence="13">
    <location>
        <begin position="24"/>
        <end position="1053"/>
    </location>
</feature>
<keyword evidence="9 13" id="KW-0472">Membrane</keyword>
<comment type="subcellular location">
    <subcellularLocation>
        <location evidence="1 13">Membrane</location>
        <topology evidence="1 13">Single-pass type I membrane protein</topology>
    </subcellularLocation>
</comment>
<dbReference type="HOGENOM" id="CLU_004111_1_0_1"/>
<dbReference type="Gene3D" id="2.60.40.1510">
    <property type="entry name" value="ntegrin, alpha v. Chain A, domain 3"/>
    <property type="match status" value="1"/>
</dbReference>
<dbReference type="Pfam" id="PF01839">
    <property type="entry name" value="FG-GAP"/>
    <property type="match status" value="2"/>
</dbReference>
<evidence type="ECO:0000256" key="10">
    <source>
        <dbReference type="ARBA" id="ARBA00023170"/>
    </source>
</evidence>
<keyword evidence="10 13" id="KW-0675">Receptor</keyword>
<feature type="signal peptide" evidence="13">
    <location>
        <begin position="1"/>
        <end position="23"/>
    </location>
</feature>
<evidence type="ECO:0000313" key="17">
    <source>
        <dbReference type="EnsemblMetazoa" id="tetur08g07970.1"/>
    </source>
</evidence>
<dbReference type="Gene3D" id="2.130.10.130">
    <property type="entry name" value="Integrin alpha, N-terminal"/>
    <property type="match status" value="1"/>
</dbReference>
<keyword evidence="4 13" id="KW-0732">Signal</keyword>
<keyword evidence="5" id="KW-0677">Repeat</keyword>
<feature type="domain" description="Integrin alpha third immunoglobulin-like" evidence="16">
    <location>
        <begin position="774"/>
        <end position="984"/>
    </location>
</feature>
<evidence type="ECO:0000256" key="7">
    <source>
        <dbReference type="ARBA" id="ARBA00022989"/>
    </source>
</evidence>
<dbReference type="PANTHER" id="PTHR23220:SF122">
    <property type="entry name" value="INTEGRIN ALPHA-PS1"/>
    <property type="match status" value="1"/>
</dbReference>
<dbReference type="InterPro" id="IPR028994">
    <property type="entry name" value="Integrin_alpha_N"/>
</dbReference>
<dbReference type="OMA" id="AKKQWIT"/>
<dbReference type="KEGG" id="tut:107362352"/>
<feature type="repeat" description="FG-GAP" evidence="12">
    <location>
        <begin position="410"/>
        <end position="472"/>
    </location>
</feature>
<dbReference type="InterPro" id="IPR000413">
    <property type="entry name" value="Integrin_alpha"/>
</dbReference>
<dbReference type="GO" id="GO:0033627">
    <property type="term" value="P:cell adhesion mediated by integrin"/>
    <property type="evidence" value="ECO:0007669"/>
    <property type="project" value="TreeGrafter"/>
</dbReference>
<dbReference type="OrthoDB" id="5317514at2759"/>
<keyword evidence="6 13" id="KW-0130">Cell adhesion</keyword>
<dbReference type="EMBL" id="CAEY01001965">
    <property type="status" value="NOT_ANNOTATED_CDS"/>
    <property type="molecule type" value="Genomic_DNA"/>
</dbReference>
<dbReference type="SMART" id="SM00191">
    <property type="entry name" value="Int_alpha"/>
    <property type="match status" value="6"/>
</dbReference>
<evidence type="ECO:0000256" key="3">
    <source>
        <dbReference type="ARBA" id="ARBA00022692"/>
    </source>
</evidence>
<keyword evidence="11" id="KW-0325">Glycoprotein</keyword>
<reference evidence="17" key="2">
    <citation type="submission" date="2015-06" db="UniProtKB">
        <authorList>
            <consortium name="EnsemblMetazoa"/>
        </authorList>
    </citation>
    <scope>IDENTIFICATION</scope>
</reference>
<evidence type="ECO:0000256" key="5">
    <source>
        <dbReference type="ARBA" id="ARBA00022737"/>
    </source>
</evidence>
<evidence type="ECO:0000313" key="18">
    <source>
        <dbReference type="Proteomes" id="UP000015104"/>
    </source>
</evidence>
<dbReference type="eggNOG" id="KOG3637">
    <property type="taxonomic scope" value="Eukaryota"/>
</dbReference>